<evidence type="ECO:0000256" key="8">
    <source>
        <dbReference type="ARBA" id="ARBA00023128"/>
    </source>
</evidence>
<evidence type="ECO:0000313" key="12">
    <source>
        <dbReference type="EMBL" id="KDO31861.1"/>
    </source>
</evidence>
<dbReference type="PANTHER" id="PTHR45760">
    <property type="entry name" value="FI19922P1-RELATED"/>
    <property type="match status" value="1"/>
</dbReference>
<dbReference type="PANTHER" id="PTHR45760:SF2">
    <property type="entry name" value="FI19922P1-RELATED"/>
    <property type="match status" value="1"/>
</dbReference>
<evidence type="ECO:0000313" key="13">
    <source>
        <dbReference type="Proteomes" id="UP000030745"/>
    </source>
</evidence>
<feature type="repeat" description="Solcar" evidence="10">
    <location>
        <begin position="168"/>
        <end position="257"/>
    </location>
</feature>
<keyword evidence="6" id="KW-0999">Mitochondrion inner membrane</keyword>
<evidence type="ECO:0000256" key="1">
    <source>
        <dbReference type="ARBA" id="ARBA00004448"/>
    </source>
</evidence>
<dbReference type="Gene3D" id="1.50.40.10">
    <property type="entry name" value="Mitochondrial carrier domain"/>
    <property type="match status" value="2"/>
</dbReference>
<feature type="repeat" description="Solcar" evidence="10">
    <location>
        <begin position="266"/>
        <end position="350"/>
    </location>
</feature>
<keyword evidence="13" id="KW-1185">Reference proteome</keyword>
<evidence type="ECO:0008006" key="14">
    <source>
        <dbReference type="Google" id="ProtNLM"/>
    </source>
</evidence>
<accession>A0A067CZB7</accession>
<reference evidence="12 13" key="1">
    <citation type="journal article" date="2013" name="PLoS Genet.">
        <title>Distinctive expansion of potential virulence genes in the genome of the oomycete fish pathogen Saprolegnia parasitica.</title>
        <authorList>
            <person name="Jiang R.H."/>
            <person name="de Bruijn I."/>
            <person name="Haas B.J."/>
            <person name="Belmonte R."/>
            <person name="Lobach L."/>
            <person name="Christie J."/>
            <person name="van den Ackerveken G."/>
            <person name="Bottin A."/>
            <person name="Bulone V."/>
            <person name="Diaz-Moreno S.M."/>
            <person name="Dumas B."/>
            <person name="Fan L."/>
            <person name="Gaulin E."/>
            <person name="Govers F."/>
            <person name="Grenville-Briggs L.J."/>
            <person name="Horner N.R."/>
            <person name="Levin J.Z."/>
            <person name="Mammella M."/>
            <person name="Meijer H.J."/>
            <person name="Morris P."/>
            <person name="Nusbaum C."/>
            <person name="Oome S."/>
            <person name="Phillips A.J."/>
            <person name="van Rooyen D."/>
            <person name="Rzeszutek E."/>
            <person name="Saraiva M."/>
            <person name="Secombes C.J."/>
            <person name="Seidl M.F."/>
            <person name="Snel B."/>
            <person name="Stassen J.H."/>
            <person name="Sykes S."/>
            <person name="Tripathy S."/>
            <person name="van den Berg H."/>
            <person name="Vega-Arreguin J.C."/>
            <person name="Wawra S."/>
            <person name="Young S.K."/>
            <person name="Zeng Q."/>
            <person name="Dieguez-Uribeondo J."/>
            <person name="Russ C."/>
            <person name="Tyler B.M."/>
            <person name="van West P."/>
        </authorList>
    </citation>
    <scope>NUCLEOTIDE SEQUENCE [LARGE SCALE GENOMIC DNA]</scope>
    <source>
        <strain evidence="12 13">CBS 223.65</strain>
    </source>
</reference>
<evidence type="ECO:0000256" key="7">
    <source>
        <dbReference type="ARBA" id="ARBA00022989"/>
    </source>
</evidence>
<keyword evidence="3 11" id="KW-0813">Transport</keyword>
<dbReference type="OMA" id="DQTSVGA"/>
<evidence type="ECO:0000256" key="9">
    <source>
        <dbReference type="ARBA" id="ARBA00023136"/>
    </source>
</evidence>
<keyword evidence="5" id="KW-0677">Repeat</keyword>
<dbReference type="GeneID" id="24126263"/>
<keyword evidence="4 10" id="KW-0812">Transmembrane</keyword>
<dbReference type="Pfam" id="PF00153">
    <property type="entry name" value="Mito_carr"/>
    <property type="match status" value="4"/>
</dbReference>
<organism evidence="12 13">
    <name type="scientific">Saprolegnia parasitica (strain CBS 223.65)</name>
    <dbReference type="NCBI Taxonomy" id="695850"/>
    <lineage>
        <taxon>Eukaryota</taxon>
        <taxon>Sar</taxon>
        <taxon>Stramenopiles</taxon>
        <taxon>Oomycota</taxon>
        <taxon>Saprolegniomycetes</taxon>
        <taxon>Saprolegniales</taxon>
        <taxon>Saprolegniaceae</taxon>
        <taxon>Saprolegnia</taxon>
    </lineage>
</organism>
<name>A0A067CZB7_SAPPC</name>
<dbReference type="AlphaFoldDB" id="A0A067CZB7"/>
<evidence type="ECO:0000256" key="4">
    <source>
        <dbReference type="ARBA" id="ARBA00022692"/>
    </source>
</evidence>
<feature type="repeat" description="Solcar" evidence="10">
    <location>
        <begin position="11"/>
        <end position="160"/>
    </location>
</feature>
<dbReference type="OrthoDB" id="1747031at2759"/>
<protein>
    <recommendedName>
        <fullName evidence="14">Mitochondrial carrier protein</fullName>
    </recommendedName>
</protein>
<dbReference type="GO" id="GO:1990542">
    <property type="term" value="P:mitochondrial transmembrane transport"/>
    <property type="evidence" value="ECO:0007669"/>
    <property type="project" value="InterPro"/>
</dbReference>
<evidence type="ECO:0000256" key="10">
    <source>
        <dbReference type="PROSITE-ProRule" id="PRU00282"/>
    </source>
</evidence>
<comment type="similarity">
    <text evidence="2 11">Belongs to the mitochondrial carrier (TC 2.A.29) family.</text>
</comment>
<keyword evidence="9 10" id="KW-0472">Membrane</keyword>
<keyword evidence="8" id="KW-0496">Mitochondrion</keyword>
<dbReference type="InterPro" id="IPR023395">
    <property type="entry name" value="MCP_dom_sf"/>
</dbReference>
<sequence>MSQVKQESSVTSSLKKSLAASSGAMMTSLFVTPLDVAKVRLQAQTQTSAFSTTASCKTKTSCLSKCVQHAPRITPCRSMRNPLLAAAPKAPCKFRQMTVHCVQANCHSSQLPLNGTLDALRHIFRTEGARGLFAGLPPTLMLSVPSTVLYYTSYDHLVHEGAQKFPEVAFLMPLLAGSSARIVAATIVSPLELVRTRMQGHGTKLPTTSSSGVVSTLTNAIKQNGVGSLYRGLSATLARDVPFSAIYWTCFEQFRKALEVRFPESTKIQQSFCAGAMAGAIAATVTTPFDVVKTLQQVDGSLNLSTTQVLRRLVRTQGPAAVMTGLSARLAKIVPSCAIMISSYEVGKRYLGLDN</sequence>
<evidence type="ECO:0000256" key="2">
    <source>
        <dbReference type="ARBA" id="ARBA00006375"/>
    </source>
</evidence>
<gene>
    <name evidence="12" type="ORF">SPRG_03781</name>
</gene>
<dbReference type="VEuPathDB" id="FungiDB:SPRG_03781"/>
<evidence type="ECO:0000256" key="3">
    <source>
        <dbReference type="ARBA" id="ARBA00022448"/>
    </source>
</evidence>
<dbReference type="Proteomes" id="UP000030745">
    <property type="component" value="Unassembled WGS sequence"/>
</dbReference>
<dbReference type="RefSeq" id="XP_012197739.1">
    <property type="nucleotide sequence ID" value="XM_012342349.1"/>
</dbReference>
<evidence type="ECO:0000256" key="11">
    <source>
        <dbReference type="RuleBase" id="RU000488"/>
    </source>
</evidence>
<dbReference type="EMBL" id="KK583197">
    <property type="protein sequence ID" value="KDO31861.1"/>
    <property type="molecule type" value="Genomic_DNA"/>
</dbReference>
<comment type="subcellular location">
    <subcellularLocation>
        <location evidence="1">Mitochondrion inner membrane</location>
        <topology evidence="1">Multi-pass membrane protein</topology>
    </subcellularLocation>
</comment>
<evidence type="ECO:0000256" key="6">
    <source>
        <dbReference type="ARBA" id="ARBA00022792"/>
    </source>
</evidence>
<dbReference type="InterPro" id="IPR018108">
    <property type="entry name" value="MCP_transmembrane"/>
</dbReference>
<dbReference type="KEGG" id="spar:SPRG_03781"/>
<dbReference type="PROSITE" id="PS50920">
    <property type="entry name" value="SOLCAR"/>
    <property type="match status" value="3"/>
</dbReference>
<evidence type="ECO:0000256" key="5">
    <source>
        <dbReference type="ARBA" id="ARBA00022737"/>
    </source>
</evidence>
<dbReference type="SUPFAM" id="SSF103506">
    <property type="entry name" value="Mitochondrial carrier"/>
    <property type="match status" value="1"/>
</dbReference>
<dbReference type="InterPro" id="IPR045315">
    <property type="entry name" value="Mtm1-like"/>
</dbReference>
<keyword evidence="7" id="KW-1133">Transmembrane helix</keyword>
<proteinExistence type="inferred from homology"/>
<dbReference type="GO" id="GO:0005743">
    <property type="term" value="C:mitochondrial inner membrane"/>
    <property type="evidence" value="ECO:0007669"/>
    <property type="project" value="UniProtKB-SubCell"/>
</dbReference>